<dbReference type="InterPro" id="IPR013022">
    <property type="entry name" value="Xyl_isomerase-like_TIM-brl"/>
</dbReference>
<evidence type="ECO:0000259" key="1">
    <source>
        <dbReference type="Pfam" id="PF01261"/>
    </source>
</evidence>
<proteinExistence type="predicted"/>
<dbReference type="Pfam" id="PF01261">
    <property type="entry name" value="AP_endonuc_2"/>
    <property type="match status" value="1"/>
</dbReference>
<dbReference type="Gene3D" id="3.20.20.150">
    <property type="entry name" value="Divalent-metal-dependent TIM barrel enzymes"/>
    <property type="match status" value="1"/>
</dbReference>
<gene>
    <name evidence="2" type="ORF">AVDCRST_MAG49-4667</name>
</gene>
<dbReference type="SUPFAM" id="SSF51658">
    <property type="entry name" value="Xylose isomerase-like"/>
    <property type="match status" value="1"/>
</dbReference>
<dbReference type="PANTHER" id="PTHR12110">
    <property type="entry name" value="HYDROXYPYRUVATE ISOMERASE"/>
    <property type="match status" value="1"/>
</dbReference>
<feature type="domain" description="Xylose isomerase-like TIM barrel" evidence="1">
    <location>
        <begin position="22"/>
        <end position="274"/>
    </location>
</feature>
<accession>A0A6J4VQ14</accession>
<dbReference type="InterPro" id="IPR036237">
    <property type="entry name" value="Xyl_isomerase-like_sf"/>
</dbReference>
<sequence>MYSTLSPDAIGVRGLPLADAARLARDAGFDGVSFDVREAASLVEERGPRHARDIFATAGVRPGYWNLPVAWLQEERWRADLADLPRLASVARGLGCPRAITWVPSGSDERPNEENFSWHVERFRPIAAALGDEGCRLGLEFIGPRTFRARFRHEFVYTLDGMIGLAAAIGTGNVGVLLDSWHLYTSGGTLEDLDRLRADDVVVVHVNDAPAGVARDEQIDSVRTLPMETGVIDLPGFMGRLRAMGYDGPVTPEPFSRGLADLAATDPAAAARQAGKAMATLWQAAGLT</sequence>
<protein>
    <recommendedName>
        <fullName evidence="1">Xylose isomerase-like TIM barrel domain-containing protein</fullName>
    </recommendedName>
</protein>
<dbReference type="AlphaFoldDB" id="A0A6J4VQ14"/>
<dbReference type="EMBL" id="CADCWG010000327">
    <property type="protein sequence ID" value="CAA9579834.1"/>
    <property type="molecule type" value="Genomic_DNA"/>
</dbReference>
<dbReference type="InterPro" id="IPR050312">
    <property type="entry name" value="IolE/XylAMocC-like"/>
</dbReference>
<reference evidence="2" key="1">
    <citation type="submission" date="2020-02" db="EMBL/GenBank/DDBJ databases">
        <authorList>
            <person name="Meier V. D."/>
        </authorList>
    </citation>
    <scope>NUCLEOTIDE SEQUENCE</scope>
    <source>
        <strain evidence="2">AVDCRST_MAG49</strain>
    </source>
</reference>
<organism evidence="2">
    <name type="scientific">uncultured Thermomicrobiales bacterium</name>
    <dbReference type="NCBI Taxonomy" id="1645740"/>
    <lineage>
        <taxon>Bacteria</taxon>
        <taxon>Pseudomonadati</taxon>
        <taxon>Thermomicrobiota</taxon>
        <taxon>Thermomicrobia</taxon>
        <taxon>Thermomicrobiales</taxon>
        <taxon>environmental samples</taxon>
    </lineage>
</organism>
<name>A0A6J4VQ14_9BACT</name>
<evidence type="ECO:0000313" key="2">
    <source>
        <dbReference type="EMBL" id="CAA9579834.1"/>
    </source>
</evidence>
<dbReference type="PANTHER" id="PTHR12110:SF21">
    <property type="entry name" value="XYLOSE ISOMERASE-LIKE TIM BARREL DOMAIN-CONTAINING PROTEIN"/>
    <property type="match status" value="1"/>
</dbReference>